<organism evidence="1">
    <name type="scientific">Anguilla anguilla</name>
    <name type="common">European freshwater eel</name>
    <name type="synonym">Muraena anguilla</name>
    <dbReference type="NCBI Taxonomy" id="7936"/>
    <lineage>
        <taxon>Eukaryota</taxon>
        <taxon>Metazoa</taxon>
        <taxon>Chordata</taxon>
        <taxon>Craniata</taxon>
        <taxon>Vertebrata</taxon>
        <taxon>Euteleostomi</taxon>
        <taxon>Actinopterygii</taxon>
        <taxon>Neopterygii</taxon>
        <taxon>Teleostei</taxon>
        <taxon>Anguilliformes</taxon>
        <taxon>Anguillidae</taxon>
        <taxon>Anguilla</taxon>
    </lineage>
</organism>
<protein>
    <submittedName>
        <fullName evidence="1">Uncharacterized protein</fullName>
    </submittedName>
</protein>
<dbReference type="AlphaFoldDB" id="A0A0E9PFD5"/>
<sequence>MSYIRAPKLHQSTARLCPERIRISGAMYSMVPQKVCVTDPS</sequence>
<name>A0A0E9PFD5_ANGAN</name>
<reference evidence="1" key="1">
    <citation type="submission" date="2014-11" db="EMBL/GenBank/DDBJ databases">
        <authorList>
            <person name="Amaro Gonzalez C."/>
        </authorList>
    </citation>
    <scope>NUCLEOTIDE SEQUENCE</scope>
</reference>
<dbReference type="EMBL" id="GBXM01105802">
    <property type="protein sequence ID" value="JAH02775.1"/>
    <property type="molecule type" value="Transcribed_RNA"/>
</dbReference>
<evidence type="ECO:0000313" key="1">
    <source>
        <dbReference type="EMBL" id="JAH02775.1"/>
    </source>
</evidence>
<accession>A0A0E9PFD5</accession>
<reference evidence="1" key="2">
    <citation type="journal article" date="2015" name="Fish Shellfish Immunol.">
        <title>Early steps in the European eel (Anguilla anguilla)-Vibrio vulnificus interaction in the gills: Role of the RtxA13 toxin.</title>
        <authorList>
            <person name="Callol A."/>
            <person name="Pajuelo D."/>
            <person name="Ebbesson L."/>
            <person name="Teles M."/>
            <person name="MacKenzie S."/>
            <person name="Amaro C."/>
        </authorList>
    </citation>
    <scope>NUCLEOTIDE SEQUENCE</scope>
</reference>
<proteinExistence type="predicted"/>